<feature type="signal peptide" evidence="2">
    <location>
        <begin position="1"/>
        <end position="20"/>
    </location>
</feature>
<protein>
    <recommendedName>
        <fullName evidence="7">Lipoprotein</fullName>
    </recommendedName>
</protein>
<evidence type="ECO:0000313" key="3">
    <source>
        <dbReference type="EMBL" id="KRS18136.1"/>
    </source>
</evidence>
<dbReference type="Proteomes" id="UP000325785">
    <property type="component" value="Chromosome"/>
</dbReference>
<accession>A0A0T5PAU4</accession>
<evidence type="ECO:0000256" key="2">
    <source>
        <dbReference type="SAM" id="SignalP"/>
    </source>
</evidence>
<evidence type="ECO:0000313" key="5">
    <source>
        <dbReference type="Proteomes" id="UP000051401"/>
    </source>
</evidence>
<reference evidence="4 6" key="2">
    <citation type="submission" date="2018-08" db="EMBL/GenBank/DDBJ databases">
        <title>Genetic Globetrotter - A new plasmid hitch-hiking vast phylogenetic and geographic distances.</title>
        <authorList>
            <person name="Vollmers J."/>
            <person name="Petersen J."/>
        </authorList>
    </citation>
    <scope>NUCLEOTIDE SEQUENCE [LARGE SCALE GENOMIC DNA]</scope>
    <source>
        <strain evidence="4 6">DSM 26383</strain>
    </source>
</reference>
<dbReference type="EMBL" id="CP031598">
    <property type="protein sequence ID" value="QEW27045.1"/>
    <property type="molecule type" value="Genomic_DNA"/>
</dbReference>
<feature type="compositionally biased region" description="Polar residues" evidence="1">
    <location>
        <begin position="126"/>
        <end position="135"/>
    </location>
</feature>
<evidence type="ECO:0000256" key="1">
    <source>
        <dbReference type="SAM" id="MobiDB-lite"/>
    </source>
</evidence>
<evidence type="ECO:0008006" key="7">
    <source>
        <dbReference type="Google" id="ProtNLM"/>
    </source>
</evidence>
<organism evidence="3 5">
    <name type="scientific">Roseovarius indicus</name>
    <dbReference type="NCBI Taxonomy" id="540747"/>
    <lineage>
        <taxon>Bacteria</taxon>
        <taxon>Pseudomonadati</taxon>
        <taxon>Pseudomonadota</taxon>
        <taxon>Alphaproteobacteria</taxon>
        <taxon>Rhodobacterales</taxon>
        <taxon>Roseobacteraceae</taxon>
        <taxon>Roseovarius</taxon>
    </lineage>
</organism>
<sequence length="143" mass="15424">MRKIIATLAVLAAVAGCRSAGTDTTPTTAASSSATGHAQMVASLGNSYMWNCRLQSKWGNPDWQFVLQRVGRDKFSVVVREAGRRQPRPIENLREDNAARVYFLRDGSRILVASDGEVRGEGDMGSQGNEYTSGDCTRGGQAV</sequence>
<reference evidence="3 5" key="1">
    <citation type="submission" date="2015-04" db="EMBL/GenBank/DDBJ databases">
        <title>The draft genome sequence of Roseovarius indicus B108T.</title>
        <authorList>
            <person name="Li G."/>
            <person name="Lai Q."/>
            <person name="Shao Z."/>
            <person name="Yan P."/>
        </authorList>
    </citation>
    <scope>NUCLEOTIDE SEQUENCE [LARGE SCALE GENOMIC DNA]</scope>
    <source>
        <strain evidence="3 5">B108</strain>
    </source>
</reference>
<dbReference type="AlphaFoldDB" id="A0A0T5PAU4"/>
<keyword evidence="5" id="KW-1185">Reference proteome</keyword>
<feature type="region of interest" description="Disordered" evidence="1">
    <location>
        <begin position="118"/>
        <end position="143"/>
    </location>
</feature>
<evidence type="ECO:0000313" key="4">
    <source>
        <dbReference type="EMBL" id="QEW27045.1"/>
    </source>
</evidence>
<dbReference type="STRING" id="540747.SAMN04488031_101491"/>
<dbReference type="PROSITE" id="PS51257">
    <property type="entry name" value="PROKAR_LIPOPROTEIN"/>
    <property type="match status" value="1"/>
</dbReference>
<evidence type="ECO:0000313" key="6">
    <source>
        <dbReference type="Proteomes" id="UP000325785"/>
    </source>
</evidence>
<keyword evidence="2" id="KW-0732">Signal</keyword>
<dbReference type="Proteomes" id="UP000051401">
    <property type="component" value="Unassembled WGS sequence"/>
</dbReference>
<gene>
    <name evidence="4" type="ORF">RIdsm_02854</name>
    <name evidence="3" type="ORF">XM52_08230</name>
</gene>
<dbReference type="PATRIC" id="fig|540747.5.peg.4434"/>
<dbReference type="EMBL" id="LAXI01000004">
    <property type="protein sequence ID" value="KRS18136.1"/>
    <property type="molecule type" value="Genomic_DNA"/>
</dbReference>
<dbReference type="KEGG" id="rid:RIdsm_02854"/>
<name>A0A0T5PAU4_9RHOB</name>
<dbReference type="RefSeq" id="WP_057815186.1">
    <property type="nucleotide sequence ID" value="NZ_CP031598.1"/>
</dbReference>
<dbReference type="OrthoDB" id="7451512at2"/>
<proteinExistence type="predicted"/>
<feature type="chain" id="PRO_5010437542" description="Lipoprotein" evidence="2">
    <location>
        <begin position="21"/>
        <end position="143"/>
    </location>
</feature>